<evidence type="ECO:0000313" key="8">
    <source>
        <dbReference type="Proteomes" id="UP001611383"/>
    </source>
</evidence>
<dbReference type="PANTHER" id="PTHR43289:SF6">
    <property type="entry name" value="SERINE_THREONINE-PROTEIN KINASE NEKL-3"/>
    <property type="match status" value="1"/>
</dbReference>
<organism evidence="7 8">
    <name type="scientific">Archangium minus</name>
    <dbReference type="NCBI Taxonomy" id="83450"/>
    <lineage>
        <taxon>Bacteria</taxon>
        <taxon>Pseudomonadati</taxon>
        <taxon>Myxococcota</taxon>
        <taxon>Myxococcia</taxon>
        <taxon>Myxococcales</taxon>
        <taxon>Cystobacterineae</taxon>
        <taxon>Archangiaceae</taxon>
        <taxon>Archangium</taxon>
    </lineage>
</organism>
<evidence type="ECO:0000256" key="2">
    <source>
        <dbReference type="ARBA" id="ARBA00022741"/>
    </source>
</evidence>
<evidence type="ECO:0000259" key="6">
    <source>
        <dbReference type="PROSITE" id="PS50011"/>
    </source>
</evidence>
<dbReference type="Gene3D" id="3.30.200.20">
    <property type="entry name" value="Phosphorylase Kinase, domain 1"/>
    <property type="match status" value="1"/>
</dbReference>
<dbReference type="PROSITE" id="PS00108">
    <property type="entry name" value="PROTEIN_KINASE_ST"/>
    <property type="match status" value="1"/>
</dbReference>
<keyword evidence="1" id="KW-0808">Transferase</keyword>
<protein>
    <submittedName>
        <fullName evidence="7">Protein kinase</fullName>
    </submittedName>
</protein>
<dbReference type="Proteomes" id="UP001611383">
    <property type="component" value="Chromosome"/>
</dbReference>
<evidence type="ECO:0000256" key="1">
    <source>
        <dbReference type="ARBA" id="ARBA00022679"/>
    </source>
</evidence>
<dbReference type="RefSeq" id="WP_395805408.1">
    <property type="nucleotide sequence ID" value="NZ_CP043494.1"/>
</dbReference>
<dbReference type="SUPFAM" id="SSF56112">
    <property type="entry name" value="Protein kinase-like (PK-like)"/>
    <property type="match status" value="1"/>
</dbReference>
<keyword evidence="8" id="KW-1185">Reference proteome</keyword>
<dbReference type="SUPFAM" id="SSF52540">
    <property type="entry name" value="P-loop containing nucleoside triphosphate hydrolases"/>
    <property type="match status" value="1"/>
</dbReference>
<accession>A0ABY9WYH8</accession>
<dbReference type="SMART" id="SM00220">
    <property type="entry name" value="S_TKc"/>
    <property type="match status" value="1"/>
</dbReference>
<dbReference type="PANTHER" id="PTHR43289">
    <property type="entry name" value="MITOGEN-ACTIVATED PROTEIN KINASE KINASE KINASE 20-RELATED"/>
    <property type="match status" value="1"/>
</dbReference>
<dbReference type="InterPro" id="IPR008271">
    <property type="entry name" value="Ser/Thr_kinase_AS"/>
</dbReference>
<feature type="domain" description="Protein kinase" evidence="6">
    <location>
        <begin position="33"/>
        <end position="294"/>
    </location>
</feature>
<keyword evidence="2" id="KW-0547">Nucleotide-binding</keyword>
<dbReference type="InterPro" id="IPR041664">
    <property type="entry name" value="AAA_16"/>
</dbReference>
<gene>
    <name evidence="7" type="ORF">F0U60_31680</name>
</gene>
<dbReference type="InterPro" id="IPR000719">
    <property type="entry name" value="Prot_kinase_dom"/>
</dbReference>
<name>A0ABY9WYH8_9BACT</name>
<feature type="region of interest" description="Disordered" evidence="5">
    <location>
        <begin position="1"/>
        <end position="21"/>
    </location>
</feature>
<evidence type="ECO:0000256" key="5">
    <source>
        <dbReference type="SAM" id="MobiDB-lite"/>
    </source>
</evidence>
<dbReference type="Pfam" id="PF00069">
    <property type="entry name" value="Pkinase"/>
    <property type="match status" value="1"/>
</dbReference>
<proteinExistence type="predicted"/>
<evidence type="ECO:0000256" key="3">
    <source>
        <dbReference type="ARBA" id="ARBA00022777"/>
    </source>
</evidence>
<reference evidence="7 8" key="1">
    <citation type="submission" date="2019-08" db="EMBL/GenBank/DDBJ databases">
        <title>Archangium and Cystobacter genomes.</title>
        <authorList>
            <person name="Chen I.-C.K."/>
            <person name="Wielgoss S."/>
        </authorList>
    </citation>
    <scope>NUCLEOTIDE SEQUENCE [LARGE SCALE GENOMIC DNA]</scope>
    <source>
        <strain evidence="7 8">Cbm 6</strain>
    </source>
</reference>
<dbReference type="InterPro" id="IPR027417">
    <property type="entry name" value="P-loop_NTPase"/>
</dbReference>
<dbReference type="Gene3D" id="1.25.40.10">
    <property type="entry name" value="Tetratricopeptide repeat domain"/>
    <property type="match status" value="1"/>
</dbReference>
<dbReference type="CDD" id="cd14014">
    <property type="entry name" value="STKc_PknB_like"/>
    <property type="match status" value="1"/>
</dbReference>
<keyword evidence="3 7" id="KW-0418">Kinase</keyword>
<dbReference type="Gene3D" id="1.10.510.10">
    <property type="entry name" value="Transferase(Phosphotransferase) domain 1"/>
    <property type="match status" value="1"/>
</dbReference>
<dbReference type="PROSITE" id="PS50011">
    <property type="entry name" value="PROTEIN_KINASE_DOM"/>
    <property type="match status" value="1"/>
</dbReference>
<dbReference type="Pfam" id="PF13191">
    <property type="entry name" value="AAA_16"/>
    <property type="match status" value="1"/>
</dbReference>
<sequence length="1334" mass="143568">MTKSQPTPRPPTVSQKPADSGSLPLGWRLAGRFVLEAVAGHGGMGTVYRARDSLSGRPVALKLLHPSSTSDAAQRFTREAQVLATLHHPRIVSYVTHGLTEQGQPFLAMEWLEGEDLAQRLARQPLSLPETLALLRHASEALGMAHRHGIVHRDLKPSNLFLRAGRPEDVVLLDFGLARPLAPSRALTDQGLMLGTPGYMAPEQASCQGEPTPSADIFSLGCVLYECLTGRRAFSAPHFGAMLAKILLTEPEALRTLCPELPRALEELVEHMLAKDPRKRPPDADSLRAALEALDASGGGGTACVQAPPRESLANTEQQLVSILLAALPGPALDGDTVDLTALGSLRDSLRALLVPQGAVVEVLADGSLGIAFPPGQGTATDQATLAARCALSLKERWPEASVALATGRGLPSGRLPVGEAVDRAGQLLLRWGGLPASAAAHVLLDELSAGLLGPGFQLTRLEPDLFLLQGERSSADASRPLLGRPTPCVGREQELALLERALSSCVEHSLAQAVLVTAPAGTGKSRLRHEFLRRLEHQRRKVRILMGRGEPLGTGSAGGLLGQALRGLCGASEGEPLEVKRHKLEQRLSRHLPPGEAREVIGFLGELCGIPFPDEHSPRLHAMRGAPQLLKAQVDRALVSFFQAECQQGPVLLVLEDLHWGDEPSVRWVGELLRALAGQPLLVLALARPEVHELFPNPWPGSVREVPLRGLSREACARLVHEVLGPEVAGSVIERLVEQSADNTLFLEELIRGVAEGRGETAPATVLAMLQARLSRLEPDERQVLLAASLFGRTFWAGGVGAVLGLEEPQPLEGRLRRLEKLELIEEQPTRRFPSEPEYRFHHALVRDAAYGLVPDDSKPVGHRLAGAWLERAGEHDPGVLAEQAWLGQQPERAVHFYSLMAEQLLNRHDVHAALRSVEAALRCGPSAEARAHLLALRAMASLWGGNVSEAGSLAALLLELRAGGYPWCKLMEFLIINGSLGPQVEGVGELADRLWQATPEEGARAAYAETVCFMTLRMTWLGARREALAWLERMAGLGGEGSAHTLSIQAWAGYAGGFALHHLEPRPWQSLLRIRQSMQCFREMGWPEWIGPQVTEGLVLAALGELPAGLSALREGQAAGERSGDFISLTFARSHLMLVLSGSPDKAEREEARALAREWVEGQQPLGAPFMAMALLALARVALTGGELDEAEARARQACVPRSPYHVLPARALLSAALLAQGRAAEARQEASRGVQELEAMGNAGATSVGLTLALAEACFADGDTGAGEAALREALRHVHTRAADIPEAPHRERFLHQVPENARTLSLARERGLHPPPLLAAIQKLRSELDR</sequence>
<dbReference type="EMBL" id="CP043494">
    <property type="protein sequence ID" value="WNG48190.1"/>
    <property type="molecule type" value="Genomic_DNA"/>
</dbReference>
<keyword evidence="4" id="KW-0067">ATP-binding</keyword>
<dbReference type="GO" id="GO:0016301">
    <property type="term" value="F:kinase activity"/>
    <property type="evidence" value="ECO:0007669"/>
    <property type="project" value="UniProtKB-KW"/>
</dbReference>
<dbReference type="InterPro" id="IPR011009">
    <property type="entry name" value="Kinase-like_dom_sf"/>
</dbReference>
<evidence type="ECO:0000256" key="4">
    <source>
        <dbReference type="ARBA" id="ARBA00022840"/>
    </source>
</evidence>
<feature type="compositionally biased region" description="Polar residues" evidence="5">
    <location>
        <begin position="1"/>
        <end position="17"/>
    </location>
</feature>
<dbReference type="InterPro" id="IPR011990">
    <property type="entry name" value="TPR-like_helical_dom_sf"/>
</dbReference>
<evidence type="ECO:0000313" key="7">
    <source>
        <dbReference type="EMBL" id="WNG48190.1"/>
    </source>
</evidence>